<feature type="transmembrane region" description="Helical" evidence="7">
    <location>
        <begin position="427"/>
        <end position="450"/>
    </location>
</feature>
<feature type="transmembrane region" description="Helical" evidence="7">
    <location>
        <begin position="400"/>
        <end position="421"/>
    </location>
</feature>
<evidence type="ECO:0000256" key="5">
    <source>
        <dbReference type="ARBA" id="ARBA00022989"/>
    </source>
</evidence>
<dbReference type="CDD" id="cd13136">
    <property type="entry name" value="MATE_DinF_like"/>
    <property type="match status" value="1"/>
</dbReference>
<dbReference type="InterPro" id="IPR002528">
    <property type="entry name" value="MATE_fam"/>
</dbReference>
<feature type="transmembrane region" description="Helical" evidence="7">
    <location>
        <begin position="259"/>
        <end position="280"/>
    </location>
</feature>
<evidence type="ECO:0000256" key="6">
    <source>
        <dbReference type="ARBA" id="ARBA00023136"/>
    </source>
</evidence>
<evidence type="ECO:0000313" key="8">
    <source>
        <dbReference type="EMBL" id="SPP96542.1"/>
    </source>
</evidence>
<evidence type="ECO:0000313" key="9">
    <source>
        <dbReference type="Proteomes" id="UP000246085"/>
    </source>
</evidence>
<dbReference type="Pfam" id="PF01554">
    <property type="entry name" value="MatE"/>
    <property type="match status" value="2"/>
</dbReference>
<dbReference type="AlphaFoldDB" id="A0A2U3Q562"/>
<feature type="transmembrane region" description="Helical" evidence="7">
    <location>
        <begin position="146"/>
        <end position="170"/>
    </location>
</feature>
<feature type="transmembrane region" description="Helical" evidence="7">
    <location>
        <begin position="104"/>
        <end position="126"/>
    </location>
</feature>
<evidence type="ECO:0000256" key="3">
    <source>
        <dbReference type="ARBA" id="ARBA00022448"/>
    </source>
</evidence>
<evidence type="ECO:0000256" key="4">
    <source>
        <dbReference type="ARBA" id="ARBA00022692"/>
    </source>
</evidence>
<protein>
    <submittedName>
        <fullName evidence="8">Putative DNA-damage-inducible protein F</fullName>
    </submittedName>
</protein>
<feature type="transmembrane region" description="Helical" evidence="7">
    <location>
        <begin position="30"/>
        <end position="53"/>
    </location>
</feature>
<feature type="transmembrane region" description="Helical" evidence="7">
    <location>
        <begin position="371"/>
        <end position="388"/>
    </location>
</feature>
<keyword evidence="5 7" id="KW-1133">Transmembrane helix</keyword>
<dbReference type="PANTHER" id="PTHR43298">
    <property type="entry name" value="MULTIDRUG RESISTANCE PROTEIN NORM-RELATED"/>
    <property type="match status" value="1"/>
</dbReference>
<keyword evidence="6 7" id="KW-0472">Membrane</keyword>
<dbReference type="GO" id="GO:0042910">
    <property type="term" value="F:xenobiotic transmembrane transporter activity"/>
    <property type="evidence" value="ECO:0007669"/>
    <property type="project" value="InterPro"/>
</dbReference>
<dbReference type="InterPro" id="IPR044644">
    <property type="entry name" value="DinF-like"/>
</dbReference>
<accession>A0A2U3Q562</accession>
<name>A0A2U3Q562_9BRAD</name>
<dbReference type="PANTHER" id="PTHR43298:SF2">
    <property type="entry name" value="FMN_FAD EXPORTER YEEO-RELATED"/>
    <property type="match status" value="1"/>
</dbReference>
<dbReference type="KEGG" id="bvz:BRAD3257_5603"/>
<evidence type="ECO:0000256" key="1">
    <source>
        <dbReference type="ARBA" id="ARBA00004141"/>
    </source>
</evidence>
<feature type="transmembrane region" description="Helical" evidence="7">
    <location>
        <begin position="292"/>
        <end position="313"/>
    </location>
</feature>
<feature type="transmembrane region" description="Helical" evidence="7">
    <location>
        <begin position="59"/>
        <end position="83"/>
    </location>
</feature>
<sequence length="469" mass="50276">MMGKWQTMTAGLALIQTNPKREADRRIWRVAGPAMLANISGALVGIVDIWAIGHLGSEAPLAGLAVGTFFMINLYVLFSFLYMSTVGFVAQSFGFGRRRQIIEVTMRSLVMAAGLGLLVALLSPVLRELTVRVWNPSPEAAEAASTYLGIRMLSAPAIFMSMSIEGFLIGTQRARISLGLDLILNALNTLLTVTFVVGLGWGVAGAATGNLIAEWGAAAAGVAWLVRLIRPARSAATVRRAGFWHLAHFREQATVNTFLFMRTLCVQIVFAMMSVCGARLGDEVLAANHVLLQLVFVATLAIVGMSSATQTLIGEATGAGDRALFYFWSARTAFWSFVVAMAMTLVYGIGGGAIVAAFTNVEGVLAAAERQLHLVALWPVLAVWSYQFDGIFIGATSAKPMLWGAAAGALVFVVLQRLLVGPLGNEGLWIAFILFFITRGVVLVACYRGLGQKIGQPRARENDVSRVAF</sequence>
<dbReference type="InterPro" id="IPR050222">
    <property type="entry name" value="MATE_MdtK"/>
</dbReference>
<gene>
    <name evidence="8" type="ORF">BRAD3257_5603</name>
</gene>
<keyword evidence="4 7" id="KW-0812">Transmembrane</keyword>
<organism evidence="8 9">
    <name type="scientific">Bradyrhizobium vignae</name>
    <dbReference type="NCBI Taxonomy" id="1549949"/>
    <lineage>
        <taxon>Bacteria</taxon>
        <taxon>Pseudomonadati</taxon>
        <taxon>Pseudomonadota</taxon>
        <taxon>Alphaproteobacteria</taxon>
        <taxon>Hyphomicrobiales</taxon>
        <taxon>Nitrobacteraceae</taxon>
        <taxon>Bradyrhizobium</taxon>
    </lineage>
</organism>
<keyword evidence="3" id="KW-0813">Transport</keyword>
<evidence type="ECO:0000256" key="2">
    <source>
        <dbReference type="ARBA" id="ARBA00010199"/>
    </source>
</evidence>
<dbReference type="GO" id="GO:0005886">
    <property type="term" value="C:plasma membrane"/>
    <property type="evidence" value="ECO:0007669"/>
    <property type="project" value="TreeGrafter"/>
</dbReference>
<comment type="similarity">
    <text evidence="2">Belongs to the multi antimicrobial extrusion (MATE) (TC 2.A.66.1) family.</text>
</comment>
<feature type="transmembrane region" description="Helical" evidence="7">
    <location>
        <begin position="182"/>
        <end position="204"/>
    </location>
</feature>
<proteinExistence type="inferred from homology"/>
<feature type="transmembrane region" description="Helical" evidence="7">
    <location>
        <begin position="210"/>
        <end position="229"/>
    </location>
</feature>
<evidence type="ECO:0000256" key="7">
    <source>
        <dbReference type="SAM" id="Phobius"/>
    </source>
</evidence>
<feature type="transmembrane region" description="Helical" evidence="7">
    <location>
        <begin position="334"/>
        <end position="359"/>
    </location>
</feature>
<reference evidence="8 9" key="1">
    <citation type="submission" date="2018-03" db="EMBL/GenBank/DDBJ databases">
        <authorList>
            <person name="Gully D."/>
        </authorList>
    </citation>
    <scope>NUCLEOTIDE SEQUENCE [LARGE SCALE GENOMIC DNA]</scope>
    <source>
        <strain evidence="8">ORS3257</strain>
    </source>
</reference>
<dbReference type="GO" id="GO:0015297">
    <property type="term" value="F:antiporter activity"/>
    <property type="evidence" value="ECO:0007669"/>
    <property type="project" value="InterPro"/>
</dbReference>
<comment type="subcellular location">
    <subcellularLocation>
        <location evidence="1">Membrane</location>
        <topology evidence="1">Multi-pass membrane protein</topology>
    </subcellularLocation>
</comment>
<dbReference type="EMBL" id="LS398110">
    <property type="protein sequence ID" value="SPP96542.1"/>
    <property type="molecule type" value="Genomic_DNA"/>
</dbReference>
<dbReference type="Proteomes" id="UP000246085">
    <property type="component" value="Chromosome BRAD3257"/>
</dbReference>
<dbReference type="NCBIfam" id="TIGR00797">
    <property type="entry name" value="matE"/>
    <property type="match status" value="1"/>
</dbReference>